<dbReference type="AlphaFoldDB" id="A0A8K0KLW9"/>
<gene>
    <name evidence="2" type="ORF">J437_LFUL006530</name>
</gene>
<feature type="region of interest" description="Disordered" evidence="1">
    <location>
        <begin position="13"/>
        <end position="58"/>
    </location>
</feature>
<accession>A0A8K0KLW9</accession>
<feature type="compositionally biased region" description="Polar residues" evidence="1">
    <location>
        <begin position="18"/>
        <end position="27"/>
    </location>
</feature>
<sequence length="123" mass="13611">MQVGVVEFALSEEVMETPASSTPTSGITPPAMRRRANEYDDQEYGERATQSSKRMADSMDRIASAIEEISASTRDTQEMMKKVVSTNQEMLKTVVSTNQEMQKAVTAFSVSLTEAVDSEYNEV</sequence>
<proteinExistence type="predicted"/>
<organism evidence="2 3">
    <name type="scientific">Ladona fulva</name>
    <name type="common">Scarce chaser dragonfly</name>
    <name type="synonym">Libellula fulva</name>
    <dbReference type="NCBI Taxonomy" id="123851"/>
    <lineage>
        <taxon>Eukaryota</taxon>
        <taxon>Metazoa</taxon>
        <taxon>Ecdysozoa</taxon>
        <taxon>Arthropoda</taxon>
        <taxon>Hexapoda</taxon>
        <taxon>Insecta</taxon>
        <taxon>Pterygota</taxon>
        <taxon>Palaeoptera</taxon>
        <taxon>Odonata</taxon>
        <taxon>Epiprocta</taxon>
        <taxon>Anisoptera</taxon>
        <taxon>Libelluloidea</taxon>
        <taxon>Libellulidae</taxon>
        <taxon>Ladona</taxon>
    </lineage>
</organism>
<evidence type="ECO:0000256" key="1">
    <source>
        <dbReference type="SAM" id="MobiDB-lite"/>
    </source>
</evidence>
<evidence type="ECO:0000313" key="2">
    <source>
        <dbReference type="EMBL" id="KAG8234643.1"/>
    </source>
</evidence>
<comment type="caution">
    <text evidence="2">The sequence shown here is derived from an EMBL/GenBank/DDBJ whole genome shotgun (WGS) entry which is preliminary data.</text>
</comment>
<dbReference type="Proteomes" id="UP000792457">
    <property type="component" value="Unassembled WGS sequence"/>
</dbReference>
<protein>
    <submittedName>
        <fullName evidence="2">Uncharacterized protein</fullName>
    </submittedName>
</protein>
<keyword evidence="3" id="KW-1185">Reference proteome</keyword>
<name>A0A8K0KLW9_LADFU</name>
<reference evidence="2" key="2">
    <citation type="submission" date="2017-10" db="EMBL/GenBank/DDBJ databases">
        <title>Ladona fulva Genome sequencing and assembly.</title>
        <authorList>
            <person name="Murali S."/>
            <person name="Richards S."/>
            <person name="Bandaranaike D."/>
            <person name="Bellair M."/>
            <person name="Blankenburg K."/>
            <person name="Chao H."/>
            <person name="Dinh H."/>
            <person name="Doddapaneni H."/>
            <person name="Dugan-Rocha S."/>
            <person name="Elkadiri S."/>
            <person name="Gnanaolivu R."/>
            <person name="Hernandez B."/>
            <person name="Skinner E."/>
            <person name="Javaid M."/>
            <person name="Lee S."/>
            <person name="Li M."/>
            <person name="Ming W."/>
            <person name="Munidasa M."/>
            <person name="Muniz J."/>
            <person name="Nguyen L."/>
            <person name="Hughes D."/>
            <person name="Osuji N."/>
            <person name="Pu L.-L."/>
            <person name="Puazo M."/>
            <person name="Qu C."/>
            <person name="Quiroz J."/>
            <person name="Raj R."/>
            <person name="Weissenberger G."/>
            <person name="Xin Y."/>
            <person name="Zou X."/>
            <person name="Han Y."/>
            <person name="Worley K."/>
            <person name="Muzny D."/>
            <person name="Gibbs R."/>
        </authorList>
    </citation>
    <scope>NUCLEOTIDE SEQUENCE</scope>
    <source>
        <strain evidence="2">Sampled in the wild</strain>
    </source>
</reference>
<reference evidence="2" key="1">
    <citation type="submission" date="2013-04" db="EMBL/GenBank/DDBJ databases">
        <authorList>
            <person name="Qu J."/>
            <person name="Murali S.C."/>
            <person name="Bandaranaike D."/>
            <person name="Bellair M."/>
            <person name="Blankenburg K."/>
            <person name="Chao H."/>
            <person name="Dinh H."/>
            <person name="Doddapaneni H."/>
            <person name="Downs B."/>
            <person name="Dugan-Rocha S."/>
            <person name="Elkadiri S."/>
            <person name="Gnanaolivu R.D."/>
            <person name="Hernandez B."/>
            <person name="Javaid M."/>
            <person name="Jayaseelan J.C."/>
            <person name="Lee S."/>
            <person name="Li M."/>
            <person name="Ming W."/>
            <person name="Munidasa M."/>
            <person name="Muniz J."/>
            <person name="Nguyen L."/>
            <person name="Ongeri F."/>
            <person name="Osuji N."/>
            <person name="Pu L.-L."/>
            <person name="Puazo M."/>
            <person name="Qu C."/>
            <person name="Quiroz J."/>
            <person name="Raj R."/>
            <person name="Weissenberger G."/>
            <person name="Xin Y."/>
            <person name="Zou X."/>
            <person name="Han Y."/>
            <person name="Richards S."/>
            <person name="Worley K."/>
            <person name="Muzny D."/>
            <person name="Gibbs R."/>
        </authorList>
    </citation>
    <scope>NUCLEOTIDE SEQUENCE</scope>
    <source>
        <strain evidence="2">Sampled in the wild</strain>
    </source>
</reference>
<dbReference type="EMBL" id="KZ308836">
    <property type="protein sequence ID" value="KAG8234643.1"/>
    <property type="molecule type" value="Genomic_DNA"/>
</dbReference>
<evidence type="ECO:0000313" key="3">
    <source>
        <dbReference type="Proteomes" id="UP000792457"/>
    </source>
</evidence>